<dbReference type="InterPro" id="IPR039261">
    <property type="entry name" value="FNR_nucleotide-bd"/>
</dbReference>
<evidence type="ECO:0000256" key="9">
    <source>
        <dbReference type="ARBA" id="ARBA00023002"/>
    </source>
</evidence>
<dbReference type="Gene3D" id="3.40.50.360">
    <property type="match status" value="1"/>
</dbReference>
<feature type="binding site" evidence="14">
    <location>
        <begin position="443"/>
        <end position="446"/>
    </location>
    <ligand>
        <name>FAD</name>
        <dbReference type="ChEBI" id="CHEBI:57692"/>
    </ligand>
</feature>
<evidence type="ECO:0000256" key="6">
    <source>
        <dbReference type="ARBA" id="ARBA00022857"/>
    </source>
</evidence>
<dbReference type="SUPFAM" id="SSF52218">
    <property type="entry name" value="Flavoproteins"/>
    <property type="match status" value="1"/>
</dbReference>
<evidence type="ECO:0000256" key="2">
    <source>
        <dbReference type="ARBA" id="ARBA00022643"/>
    </source>
</evidence>
<keyword evidence="1 14" id="KW-0285">Flavoprotein</keyword>
<keyword evidence="14" id="KW-0444">Lipid biosynthesis</keyword>
<accession>A0A2N1JAE5</accession>
<keyword evidence="14" id="KW-1000">Mitochondrion outer membrane</keyword>
<evidence type="ECO:0000256" key="12">
    <source>
        <dbReference type="ARBA" id="ARBA00023166"/>
    </source>
</evidence>
<dbReference type="InterPro" id="IPR023208">
    <property type="entry name" value="P450R"/>
</dbReference>
<dbReference type="AlphaFoldDB" id="A0A2N1JAE5"/>
<feature type="binding site" evidence="14">
    <location>
        <begin position="621"/>
        <end position="622"/>
    </location>
    <ligand>
        <name>NADP(+)</name>
        <dbReference type="ChEBI" id="CHEBI:58349"/>
    </ligand>
</feature>
<keyword evidence="7 14" id="KW-0752">Steroid biosynthesis</keyword>
<dbReference type="OrthoDB" id="1856718at2759"/>
<keyword evidence="2 14" id="KW-0288">FMN</keyword>
<feature type="domain" description="FAD-binding FR-type" evidence="17">
    <location>
        <begin position="256"/>
        <end position="536"/>
    </location>
</feature>
<evidence type="ECO:0000256" key="4">
    <source>
        <dbReference type="ARBA" id="ARBA00022824"/>
    </source>
</evidence>
<evidence type="ECO:0000256" key="15">
    <source>
        <dbReference type="PIRNR" id="PIRNR000208"/>
    </source>
</evidence>
<name>A0A2N1JAE5_9BASI</name>
<comment type="caution">
    <text evidence="14">Lacks conserved residue(s) required for the propagation of feature annotation.</text>
</comment>
<keyword evidence="14" id="KW-0496">Mitochondrion</keyword>
<evidence type="ECO:0000256" key="14">
    <source>
        <dbReference type="HAMAP-Rule" id="MF_03212"/>
    </source>
</evidence>
<keyword evidence="9 14" id="KW-0560">Oxidoreductase</keyword>
<dbReference type="PANTHER" id="PTHR19384">
    <property type="entry name" value="NITRIC OXIDE SYNTHASE-RELATED"/>
    <property type="match status" value="1"/>
</dbReference>
<dbReference type="InterPro" id="IPR001433">
    <property type="entry name" value="OxRdtase_FAD/NAD-bd"/>
</dbReference>
<dbReference type="EMBL" id="KZ454991">
    <property type="protein sequence ID" value="PKI83517.1"/>
    <property type="molecule type" value="Genomic_DNA"/>
</dbReference>
<dbReference type="InterPro" id="IPR017938">
    <property type="entry name" value="Riboflavin_synthase-like_b-brl"/>
</dbReference>
<evidence type="ECO:0000256" key="11">
    <source>
        <dbReference type="ARBA" id="ARBA00023136"/>
    </source>
</evidence>
<feature type="binding site" evidence="14">
    <location>
        <begin position="111"/>
        <end position="114"/>
    </location>
    <ligand>
        <name>FMN</name>
        <dbReference type="ChEBI" id="CHEBI:58210"/>
    </ligand>
</feature>
<feature type="binding site" evidence="14">
    <location>
        <position position="706"/>
    </location>
    <ligand>
        <name>FAD</name>
        <dbReference type="ChEBI" id="CHEBI:57692"/>
    </ligand>
</feature>
<dbReference type="GO" id="GO:0050661">
    <property type="term" value="F:NADP binding"/>
    <property type="evidence" value="ECO:0007669"/>
    <property type="project" value="UniProtKB-UniRule"/>
</dbReference>
<keyword evidence="10 14" id="KW-0756">Sterol biosynthesis</keyword>
<feature type="binding site" evidence="14">
    <location>
        <position position="668"/>
    </location>
    <ligand>
        <name>NADP(+)</name>
        <dbReference type="ChEBI" id="CHEBI:58349"/>
    </ligand>
</feature>
<dbReference type="Gene3D" id="3.40.50.80">
    <property type="entry name" value="Nucleotide-binding domain of ferredoxin-NADP reductase (FNR) module"/>
    <property type="match status" value="1"/>
</dbReference>
<comment type="cofactor">
    <cofactor evidence="14">
        <name>FMN</name>
        <dbReference type="ChEBI" id="CHEBI:58210"/>
    </cofactor>
    <text evidence="14">Binds 1 FMN per monomer.</text>
</comment>
<dbReference type="InterPro" id="IPR003097">
    <property type="entry name" value="CysJ-like_FAD-binding"/>
</dbReference>
<dbReference type="Pfam" id="PF00175">
    <property type="entry name" value="NAD_binding_1"/>
    <property type="match status" value="1"/>
</dbReference>
<dbReference type="GO" id="GO:0003958">
    <property type="term" value="F:NADPH-hemoprotein reductase activity"/>
    <property type="evidence" value="ECO:0007669"/>
    <property type="project" value="UniProtKB-UniRule"/>
</dbReference>
<keyword evidence="6 14" id="KW-0521">NADP</keyword>
<dbReference type="InterPro" id="IPR017927">
    <property type="entry name" value="FAD-bd_FR_type"/>
</dbReference>
<keyword evidence="8" id="KW-1133">Transmembrane helix</keyword>
<evidence type="ECO:0000259" key="17">
    <source>
        <dbReference type="PROSITE" id="PS51384"/>
    </source>
</evidence>
<dbReference type="CDD" id="cd06204">
    <property type="entry name" value="CYPOR"/>
    <property type="match status" value="1"/>
</dbReference>
<evidence type="ECO:0000256" key="3">
    <source>
        <dbReference type="ARBA" id="ARBA00022692"/>
    </source>
</evidence>
<feature type="binding site" evidence="14">
    <location>
        <begin position="477"/>
        <end position="480"/>
    </location>
    <ligand>
        <name>FAD</name>
        <dbReference type="ChEBI" id="CHEBI:57692"/>
    </ligand>
</feature>
<comment type="similarity">
    <text evidence="14">In the N-terminal section; belongs to the flavodoxin family.</text>
</comment>
<keyword evidence="14" id="KW-1003">Cell membrane</keyword>
<dbReference type="PROSITE" id="PS51384">
    <property type="entry name" value="FAD_FR"/>
    <property type="match status" value="1"/>
</dbReference>
<dbReference type="GO" id="GO:0005829">
    <property type="term" value="C:cytosol"/>
    <property type="evidence" value="ECO:0007669"/>
    <property type="project" value="TreeGrafter"/>
</dbReference>
<dbReference type="Pfam" id="PF00258">
    <property type="entry name" value="Flavodoxin_1"/>
    <property type="match status" value="1"/>
</dbReference>
<feature type="binding site" evidence="14">
    <location>
        <begin position="461"/>
        <end position="463"/>
    </location>
    <ligand>
        <name>FAD</name>
        <dbReference type="ChEBI" id="CHEBI:57692"/>
    </ligand>
</feature>
<dbReference type="Pfam" id="PF00667">
    <property type="entry name" value="FAD_binding_1"/>
    <property type="match status" value="1"/>
</dbReference>
<dbReference type="PANTHER" id="PTHR19384:SF17">
    <property type="entry name" value="NADPH--CYTOCHROME P450 REDUCTASE"/>
    <property type="match status" value="1"/>
</dbReference>
<keyword evidence="5 14" id="KW-0274">FAD</keyword>
<evidence type="ECO:0000256" key="10">
    <source>
        <dbReference type="ARBA" id="ARBA00023011"/>
    </source>
</evidence>
<comment type="cofactor">
    <cofactor evidence="14">
        <name>FAD</name>
        <dbReference type="ChEBI" id="CHEBI:57692"/>
    </cofactor>
    <text evidence="14">Binds 1 FAD per monomer.</text>
</comment>
<evidence type="ECO:0000313" key="18">
    <source>
        <dbReference type="EMBL" id="PKI83517.1"/>
    </source>
</evidence>
<dbReference type="GO" id="GO:0005741">
    <property type="term" value="C:mitochondrial outer membrane"/>
    <property type="evidence" value="ECO:0007669"/>
    <property type="project" value="UniProtKB-SubCell"/>
</dbReference>
<comment type="similarity">
    <text evidence="14 15">In the C-terminal section; belongs to the flavoprotein pyridine nucleotide cytochrome reductase family.</text>
</comment>
<evidence type="ECO:0000256" key="7">
    <source>
        <dbReference type="ARBA" id="ARBA00022955"/>
    </source>
</evidence>
<dbReference type="InterPro" id="IPR008254">
    <property type="entry name" value="Flavodoxin/NO_synth"/>
</dbReference>
<dbReference type="Gene3D" id="1.20.990.10">
    <property type="entry name" value="NADPH-cytochrome p450 Reductase, Chain A, domain 3"/>
    <property type="match status" value="1"/>
</dbReference>
<evidence type="ECO:0000256" key="13">
    <source>
        <dbReference type="ARBA" id="ARBA00023221"/>
    </source>
</evidence>
<dbReference type="GO" id="GO:0050660">
    <property type="term" value="F:flavin adenine dinucleotide binding"/>
    <property type="evidence" value="ECO:0007669"/>
    <property type="project" value="UniProtKB-UniRule"/>
</dbReference>
<protein>
    <recommendedName>
        <fullName evidence="14 15">NADPH--cytochrome P450 reductase</fullName>
        <shortName evidence="14">CPR</shortName>
        <shortName evidence="14">P450R</shortName>
        <ecNumber evidence="14 15">1.6.2.4</ecNumber>
    </recommendedName>
</protein>
<evidence type="ECO:0000313" key="19">
    <source>
        <dbReference type="Proteomes" id="UP000232875"/>
    </source>
</evidence>
<feature type="binding site" evidence="14">
    <location>
        <position position="550"/>
    </location>
    <ligand>
        <name>NADP(+)</name>
        <dbReference type="ChEBI" id="CHEBI:58349"/>
    </ligand>
</feature>
<evidence type="ECO:0000256" key="5">
    <source>
        <dbReference type="ARBA" id="ARBA00022827"/>
    </source>
</evidence>
<dbReference type="InterPro" id="IPR001094">
    <property type="entry name" value="Flavdoxin-like"/>
</dbReference>
<dbReference type="PRINTS" id="PR00369">
    <property type="entry name" value="FLAVODOXIN"/>
</dbReference>
<sequence length="707" mass="79023">MPGILTIVLAAVIGLVSVYFLQGLLISSKKEEEVQPENDEDDFIQRLVQQKRRIVVFYGSQTGTAEGFAIHIAREAKERYGVSSLVLDFENEEMEKLDQLPDDCVAVFVMATYGEGEPTDNAVQFMDFLQSSDVAFSNGDNLSNVNYVALGLGNKTYELYNETIKQLDSRLRELGANRVGEVGMGDDDTNIDEDYLAWKDPMFEALAAHMGLEEGATGEISDYAVTELEEYNPKAVFEGEHHPRALNSVKGGHDAKNPFAALVTEARELFVDGTADRSCVHMEFDISDSGVTYQHGDHVAVWPVNAEPQVERILAVLGLSSKRHQPISIKSLDPAIAKVPFPQPTTYEAIFRYYLDVSGLASRQSLAAFVHHAPNEAAHEKLQQLSKDKDLFMSTVAAQGLRIGEVLQMVAGDSMLSQDVASSTPWQVSFDRVISSLPRLAPRYYSISSSPKLFPNKIDITTVALRFQNEQGSDLYGLASNFVSALKMKQNNEAPQLGDPRYGTPIYHLDGPRRKYVDQEKYRVPISVRRSTFRLPTSTKVPIIMVGPGTGVAPFRSFVQDRVGTAIKTKEKLGPDALRDWADITLYYGCRRNNEDFLYSDEWPDYQKQLDDKLKLRVSFSREVFKEDGSKKYVQDLIWEDRAGIADAMLNKNGYFYICGEGKGMAQDVEAVLERILVESKGIDAQDGHAELKKLKERGRLLLDVWS</sequence>
<dbReference type="SUPFAM" id="SSF63380">
    <property type="entry name" value="Riboflavin synthase domain-like"/>
    <property type="match status" value="1"/>
</dbReference>
<dbReference type="STRING" id="2020962.A0A2N1JAE5"/>
<feature type="binding site" evidence="14">
    <location>
        <position position="277"/>
    </location>
    <ligand>
        <name>NADP(+)</name>
        <dbReference type="ChEBI" id="CHEBI:58349"/>
    </ligand>
</feature>
<comment type="similarity">
    <text evidence="14">Belongs to the NADPH--cytochrome P450 reductase family.</text>
</comment>
<dbReference type="GO" id="GO:0010181">
    <property type="term" value="F:FMN binding"/>
    <property type="evidence" value="ECO:0007669"/>
    <property type="project" value="UniProtKB-UniRule"/>
</dbReference>
<reference evidence="18 19" key="1">
    <citation type="submission" date="2017-10" db="EMBL/GenBank/DDBJ databases">
        <title>A novel species of cold-tolerant Malassezia isolated from bats.</title>
        <authorList>
            <person name="Lorch J.M."/>
            <person name="Palmer J.M."/>
            <person name="Vanderwolf K.J."/>
            <person name="Schmidt K.Z."/>
            <person name="Verant M.L."/>
            <person name="Weller T.J."/>
            <person name="Blehert D.S."/>
        </authorList>
    </citation>
    <scope>NUCLEOTIDE SEQUENCE [LARGE SCALE GENOMIC DNA]</scope>
    <source>
        <strain evidence="18 19">NWHC:44797-103</strain>
    </source>
</reference>
<keyword evidence="3" id="KW-0812">Transmembrane</keyword>
<organism evidence="18 19">
    <name type="scientific">Malassezia vespertilionis</name>
    <dbReference type="NCBI Taxonomy" id="2020962"/>
    <lineage>
        <taxon>Eukaryota</taxon>
        <taxon>Fungi</taxon>
        <taxon>Dikarya</taxon>
        <taxon>Basidiomycota</taxon>
        <taxon>Ustilaginomycotina</taxon>
        <taxon>Malasseziomycetes</taxon>
        <taxon>Malasseziales</taxon>
        <taxon>Malasseziaceae</taxon>
        <taxon>Malassezia</taxon>
    </lineage>
</organism>
<dbReference type="PROSITE" id="PS50902">
    <property type="entry name" value="FLAVODOXIN_LIKE"/>
    <property type="match status" value="1"/>
</dbReference>
<dbReference type="InterPro" id="IPR001709">
    <property type="entry name" value="Flavoprot_Pyr_Nucl_cyt_Rdtase"/>
</dbReference>
<keyword evidence="4 14" id="KW-0256">Endoplasmic reticulum</keyword>
<dbReference type="Proteomes" id="UP000232875">
    <property type="component" value="Unassembled WGS sequence"/>
</dbReference>
<dbReference type="FunFam" id="3.40.50.360:FF:000024">
    <property type="entry name" value="NADPH--cytochrome P450 reductase"/>
    <property type="match status" value="1"/>
</dbReference>
<dbReference type="HAMAP" id="MF_03212">
    <property type="entry name" value="NCPR"/>
    <property type="match status" value="1"/>
</dbReference>
<dbReference type="InterPro" id="IPR029039">
    <property type="entry name" value="Flavoprotein-like_sf"/>
</dbReference>
<dbReference type="PRINTS" id="PR00371">
    <property type="entry name" value="FPNCR"/>
</dbReference>
<keyword evidence="14" id="KW-0443">Lipid metabolism</keyword>
<keyword evidence="13 14" id="KW-0753">Steroid metabolism</keyword>
<dbReference type="InterPro" id="IPR023173">
    <property type="entry name" value="NADPH_Cyt_P450_Rdtase_alpha"/>
</dbReference>
<dbReference type="FunFam" id="3.40.50.80:FF:000018">
    <property type="entry name" value="NADPH--cytochrome P450 reductase"/>
    <property type="match status" value="1"/>
</dbReference>
<comment type="subcellular location">
    <subcellularLocation>
        <location evidence="14">Endoplasmic reticulum membrane</location>
        <topology evidence="14">Single-pass membrane protein</topology>
        <orientation evidence="14">Cytoplasmic side</orientation>
    </subcellularLocation>
    <subcellularLocation>
        <location evidence="14">Mitochondrion outer membrane</location>
        <topology evidence="14">Single-pass membrane protein</topology>
        <orientation evidence="14">Cytoplasmic side</orientation>
    </subcellularLocation>
    <subcellularLocation>
        <location evidence="14">Cell membrane</location>
        <topology evidence="14">Single-pass membrane protein</topology>
        <orientation evidence="14">Cytoplasmic side</orientation>
    </subcellularLocation>
</comment>
<dbReference type="EC" id="1.6.2.4" evidence="14 15"/>
<feature type="domain" description="Flavodoxin-like" evidence="16">
    <location>
        <begin position="54"/>
        <end position="203"/>
    </location>
</feature>
<dbReference type="SUPFAM" id="SSF52343">
    <property type="entry name" value="Ferredoxin reductase-like, C-terminal NADP-linked domain"/>
    <property type="match status" value="1"/>
</dbReference>
<dbReference type="PIRSF" id="PIRSF000208">
    <property type="entry name" value="P450R"/>
    <property type="match status" value="1"/>
</dbReference>
<dbReference type="GO" id="GO:0005886">
    <property type="term" value="C:plasma membrane"/>
    <property type="evidence" value="ECO:0007669"/>
    <property type="project" value="UniProtKB-SubCell"/>
</dbReference>
<keyword evidence="12 14" id="KW-1207">Sterol metabolism</keyword>
<gene>
    <name evidence="18" type="primary">NCP1</name>
    <name evidence="18" type="ORF">MVES_002461</name>
</gene>
<evidence type="ECO:0000256" key="1">
    <source>
        <dbReference type="ARBA" id="ARBA00022630"/>
    </source>
</evidence>
<dbReference type="GO" id="GO:0005789">
    <property type="term" value="C:endoplasmic reticulum membrane"/>
    <property type="evidence" value="ECO:0007669"/>
    <property type="project" value="UniProtKB-SubCell"/>
</dbReference>
<keyword evidence="11 14" id="KW-0472">Membrane</keyword>
<dbReference type="GO" id="GO:0006696">
    <property type="term" value="P:ergosterol biosynthetic process"/>
    <property type="evidence" value="ECO:0007669"/>
    <property type="project" value="UniProtKB-UniRule"/>
</dbReference>
<feature type="binding site" evidence="14">
    <location>
        <position position="187"/>
    </location>
    <ligand>
        <name>FMN</name>
        <dbReference type="ChEBI" id="CHEBI:58210"/>
    </ligand>
</feature>
<comment type="function">
    <text evidence="14">This enzyme is required for electron transfer from NADP to cytochrome P450 in microsomes. It can also provide electron transfer to heme oxygenase and cytochrome B5. Involved in ergosterol biosynthesis.</text>
</comment>
<dbReference type="Gene3D" id="2.40.30.10">
    <property type="entry name" value="Translation factors"/>
    <property type="match status" value="2"/>
</dbReference>
<evidence type="ECO:0000256" key="8">
    <source>
        <dbReference type="ARBA" id="ARBA00022989"/>
    </source>
</evidence>
<feature type="binding site" evidence="14">
    <location>
        <begin position="152"/>
        <end position="161"/>
    </location>
    <ligand>
        <name>FMN</name>
        <dbReference type="ChEBI" id="CHEBI:58210"/>
    </ligand>
</feature>
<comment type="catalytic activity">
    <reaction evidence="14 15">
        <text>2 oxidized [cytochrome P450] + NADPH = 2 reduced [cytochrome P450] + NADP(+) + H(+)</text>
        <dbReference type="Rhea" id="RHEA:24040"/>
        <dbReference type="Rhea" id="RHEA-COMP:14627"/>
        <dbReference type="Rhea" id="RHEA-COMP:14628"/>
        <dbReference type="ChEBI" id="CHEBI:15378"/>
        <dbReference type="ChEBI" id="CHEBI:55376"/>
        <dbReference type="ChEBI" id="CHEBI:57783"/>
        <dbReference type="ChEBI" id="CHEBI:58349"/>
        <dbReference type="ChEBI" id="CHEBI:60344"/>
        <dbReference type="EC" id="1.6.2.4"/>
    </reaction>
</comment>
<proteinExistence type="inferred from homology"/>
<feature type="binding site" evidence="14">
    <location>
        <begin position="631"/>
        <end position="635"/>
    </location>
    <ligand>
        <name>NADP(+)</name>
        <dbReference type="ChEBI" id="CHEBI:58349"/>
    </ligand>
</feature>
<keyword evidence="19" id="KW-1185">Reference proteome</keyword>
<feature type="binding site" evidence="14">
    <location>
        <begin position="60"/>
        <end position="65"/>
    </location>
    <ligand>
        <name>FMN</name>
        <dbReference type="ChEBI" id="CHEBI:58210"/>
    </ligand>
</feature>
<evidence type="ECO:0000259" key="16">
    <source>
        <dbReference type="PROSITE" id="PS50902"/>
    </source>
</evidence>